<protein>
    <submittedName>
        <fullName evidence="1">Uncharacterized protein</fullName>
    </submittedName>
</protein>
<dbReference type="EMBL" id="CP007129">
    <property type="protein sequence ID" value="AHG92328.1"/>
    <property type="molecule type" value="Genomic_DNA"/>
</dbReference>
<dbReference type="RefSeq" id="WP_025413673.1">
    <property type="nucleotide sequence ID" value="NZ_CP007129.1"/>
</dbReference>
<keyword evidence="1" id="KW-0614">Plasmid</keyword>
<reference evidence="1 2" key="1">
    <citation type="journal article" date="2014" name="Genome Announc.">
        <title>Genome Sequence and Methylome of Soil Bacterium Gemmatirosa kalamazoonensis KBS708T, a Member of the Rarely Cultivated Gemmatimonadetes Phylum.</title>
        <authorList>
            <person name="Debruyn J.M."/>
            <person name="Radosevich M."/>
            <person name="Wommack K.E."/>
            <person name="Polson S.W."/>
            <person name="Hauser L.J."/>
            <person name="Fawaz M.N."/>
            <person name="Korlach J."/>
            <person name="Tsai Y.C."/>
        </authorList>
    </citation>
    <scope>NUCLEOTIDE SEQUENCE [LARGE SCALE GENOMIC DNA]</scope>
    <source>
        <strain evidence="1 2">KBS708</strain>
        <plasmid evidence="2">Plasmid 1</plasmid>
    </source>
</reference>
<proteinExistence type="predicted"/>
<organism evidence="1 2">
    <name type="scientific">Gemmatirosa kalamazoonensis</name>
    <dbReference type="NCBI Taxonomy" id="861299"/>
    <lineage>
        <taxon>Bacteria</taxon>
        <taxon>Pseudomonadati</taxon>
        <taxon>Gemmatimonadota</taxon>
        <taxon>Gemmatimonadia</taxon>
        <taxon>Gemmatimonadales</taxon>
        <taxon>Gemmatimonadaceae</taxon>
        <taxon>Gemmatirosa</taxon>
    </lineage>
</organism>
<gene>
    <name evidence="1" type="ORF">J421_4793</name>
</gene>
<evidence type="ECO:0000313" key="2">
    <source>
        <dbReference type="Proteomes" id="UP000019151"/>
    </source>
</evidence>
<dbReference type="HOGENOM" id="CLU_952354_0_0_0"/>
<sequence length="292" mass="31527">MPIDITLTIAGLCMFVPDKGGRIMHVLMPRAGRHDAGNAGRRLHDEHFFAFVFDRNATTPPGGTVRDFHSIKLEGFRVAVGQRTGASAKAVVDPAAVVLLGSGENFGAVDPRCIQPSLPAGVPLIGRVELHDGAQQRINDAVEHCFVRFDDPAGPERRCQLMAEQVPWRISGFPSTMTPHGEAVDVAALVQLNGIVTTPSQSEPLPRFLFARDGSVEIGLLHAIDAALPGSGGAPPHHNPNDHFIAYYDLATPLVDHDKWMFPKEKLARRKQLATDLTSPSAICSESQAKFA</sequence>
<dbReference type="AlphaFoldDB" id="W0RRW1"/>
<name>W0RRW1_9BACT</name>
<dbReference type="KEGG" id="gba:J421_4793"/>
<accession>W0RRW1</accession>
<keyword evidence="2" id="KW-1185">Reference proteome</keyword>
<geneLocation type="plasmid" evidence="1 2">
    <name>1</name>
</geneLocation>
<dbReference type="InParanoid" id="W0RRW1"/>
<dbReference type="Proteomes" id="UP000019151">
    <property type="component" value="Plasmid 1"/>
</dbReference>
<evidence type="ECO:0000313" key="1">
    <source>
        <dbReference type="EMBL" id="AHG92328.1"/>
    </source>
</evidence>